<name>A0ABD2YIW3_9GENT</name>
<proteinExistence type="predicted"/>
<evidence type="ECO:0000313" key="1">
    <source>
        <dbReference type="EMBL" id="KAL3506948.1"/>
    </source>
</evidence>
<protein>
    <submittedName>
        <fullName evidence="1">Uncharacterized protein</fullName>
    </submittedName>
</protein>
<dbReference type="AlphaFoldDB" id="A0ABD2YIW3"/>
<dbReference type="EMBL" id="JBJUIK010000013">
    <property type="protein sequence ID" value="KAL3506948.1"/>
    <property type="molecule type" value="Genomic_DNA"/>
</dbReference>
<sequence length="114" mass="12966">MSMDCQLQSRAFKYRIVTVSSFALSEFGLNILTILASASTSPHMEWTFPVKMSIGDGKNSFFWFDFRNPLGPLYKNFSENLLHSLGLSKRSSIDNGAWKWPKGRRLNTEVKILG</sequence>
<evidence type="ECO:0000313" key="2">
    <source>
        <dbReference type="Proteomes" id="UP001630127"/>
    </source>
</evidence>
<gene>
    <name evidence="1" type="ORF">ACH5RR_032330</name>
</gene>
<organism evidence="1 2">
    <name type="scientific">Cinchona calisaya</name>
    <dbReference type="NCBI Taxonomy" id="153742"/>
    <lineage>
        <taxon>Eukaryota</taxon>
        <taxon>Viridiplantae</taxon>
        <taxon>Streptophyta</taxon>
        <taxon>Embryophyta</taxon>
        <taxon>Tracheophyta</taxon>
        <taxon>Spermatophyta</taxon>
        <taxon>Magnoliopsida</taxon>
        <taxon>eudicotyledons</taxon>
        <taxon>Gunneridae</taxon>
        <taxon>Pentapetalae</taxon>
        <taxon>asterids</taxon>
        <taxon>lamiids</taxon>
        <taxon>Gentianales</taxon>
        <taxon>Rubiaceae</taxon>
        <taxon>Cinchonoideae</taxon>
        <taxon>Cinchoneae</taxon>
        <taxon>Cinchona</taxon>
    </lineage>
</organism>
<dbReference type="Proteomes" id="UP001630127">
    <property type="component" value="Unassembled WGS sequence"/>
</dbReference>
<accession>A0ABD2YIW3</accession>
<keyword evidence="2" id="KW-1185">Reference proteome</keyword>
<reference evidence="1 2" key="1">
    <citation type="submission" date="2024-11" db="EMBL/GenBank/DDBJ databases">
        <title>A near-complete genome assembly of Cinchona calisaya.</title>
        <authorList>
            <person name="Lian D.C."/>
            <person name="Zhao X.W."/>
            <person name="Wei L."/>
        </authorList>
    </citation>
    <scope>NUCLEOTIDE SEQUENCE [LARGE SCALE GENOMIC DNA]</scope>
    <source>
        <tissue evidence="1">Nenye</tissue>
    </source>
</reference>
<comment type="caution">
    <text evidence="1">The sequence shown here is derived from an EMBL/GenBank/DDBJ whole genome shotgun (WGS) entry which is preliminary data.</text>
</comment>